<evidence type="ECO:0000313" key="1">
    <source>
        <dbReference type="EMBL" id="MPN45209.1"/>
    </source>
</evidence>
<dbReference type="AlphaFoldDB" id="A0A645I429"/>
<protein>
    <submittedName>
        <fullName evidence="1">Uncharacterized protein</fullName>
    </submittedName>
</protein>
<gene>
    <name evidence="1" type="ORF">SDC9_192776</name>
</gene>
<dbReference type="EMBL" id="VSSQ01104930">
    <property type="protein sequence ID" value="MPN45209.1"/>
    <property type="molecule type" value="Genomic_DNA"/>
</dbReference>
<accession>A0A645I429</accession>
<sequence length="48" mass="5085">MILVVLLLNLSTPSGFIHGYLHRLGNFIGVKNDATIDVTGGPAHGLNK</sequence>
<name>A0A645I429_9ZZZZ</name>
<comment type="caution">
    <text evidence="1">The sequence shown here is derived from an EMBL/GenBank/DDBJ whole genome shotgun (WGS) entry which is preliminary data.</text>
</comment>
<proteinExistence type="predicted"/>
<reference evidence="1" key="1">
    <citation type="submission" date="2019-08" db="EMBL/GenBank/DDBJ databases">
        <authorList>
            <person name="Kucharzyk K."/>
            <person name="Murdoch R.W."/>
            <person name="Higgins S."/>
            <person name="Loffler F."/>
        </authorList>
    </citation>
    <scope>NUCLEOTIDE SEQUENCE</scope>
</reference>
<organism evidence="1">
    <name type="scientific">bioreactor metagenome</name>
    <dbReference type="NCBI Taxonomy" id="1076179"/>
    <lineage>
        <taxon>unclassified sequences</taxon>
        <taxon>metagenomes</taxon>
        <taxon>ecological metagenomes</taxon>
    </lineage>
</organism>